<proteinExistence type="predicted"/>
<evidence type="ECO:0000256" key="1">
    <source>
        <dbReference type="ARBA" id="ARBA00022737"/>
    </source>
</evidence>
<dbReference type="Gene3D" id="3.40.50.300">
    <property type="entry name" value="P-loop containing nucleotide triphosphate hydrolases"/>
    <property type="match status" value="1"/>
</dbReference>
<organism evidence="3 4">
    <name type="scientific">Ephemerocybe angulata</name>
    <dbReference type="NCBI Taxonomy" id="980116"/>
    <lineage>
        <taxon>Eukaryota</taxon>
        <taxon>Fungi</taxon>
        <taxon>Dikarya</taxon>
        <taxon>Basidiomycota</taxon>
        <taxon>Agaricomycotina</taxon>
        <taxon>Agaricomycetes</taxon>
        <taxon>Agaricomycetidae</taxon>
        <taxon>Agaricales</taxon>
        <taxon>Agaricineae</taxon>
        <taxon>Psathyrellaceae</taxon>
        <taxon>Ephemerocybe</taxon>
    </lineage>
</organism>
<dbReference type="SUPFAM" id="SSF52540">
    <property type="entry name" value="P-loop containing nucleoside triphosphate hydrolases"/>
    <property type="match status" value="1"/>
</dbReference>
<keyword evidence="4" id="KW-1185">Reference proteome</keyword>
<dbReference type="OrthoDB" id="5967843at2759"/>
<dbReference type="PANTHER" id="PTHR10039">
    <property type="entry name" value="AMELOGENIN"/>
    <property type="match status" value="1"/>
</dbReference>
<keyword evidence="1" id="KW-0677">Repeat</keyword>
<gene>
    <name evidence="3" type="ORF">DFP72DRAFT_507372</name>
</gene>
<protein>
    <recommendedName>
        <fullName evidence="2">Nephrocystin 3-like N-terminal domain-containing protein</fullName>
    </recommendedName>
</protein>
<dbReference type="Pfam" id="PF24883">
    <property type="entry name" value="NPHP3_N"/>
    <property type="match status" value="1"/>
</dbReference>
<feature type="domain" description="Nephrocystin 3-like N-terminal" evidence="2">
    <location>
        <begin position="196"/>
        <end position="341"/>
    </location>
</feature>
<evidence type="ECO:0000313" key="4">
    <source>
        <dbReference type="Proteomes" id="UP000521943"/>
    </source>
</evidence>
<dbReference type="PANTHER" id="PTHR10039:SF14">
    <property type="entry name" value="NACHT DOMAIN-CONTAINING PROTEIN"/>
    <property type="match status" value="1"/>
</dbReference>
<dbReference type="InterPro" id="IPR027417">
    <property type="entry name" value="P-loop_NTPase"/>
</dbReference>
<comment type="caution">
    <text evidence="3">The sequence shown here is derived from an EMBL/GenBank/DDBJ whole genome shotgun (WGS) entry which is preliminary data.</text>
</comment>
<dbReference type="EMBL" id="JACGCI010000055">
    <property type="protein sequence ID" value="KAF6750611.1"/>
    <property type="molecule type" value="Genomic_DNA"/>
</dbReference>
<dbReference type="AlphaFoldDB" id="A0A8H6HQ55"/>
<accession>A0A8H6HQ55</accession>
<evidence type="ECO:0000259" key="2">
    <source>
        <dbReference type="Pfam" id="PF24883"/>
    </source>
</evidence>
<name>A0A8H6HQ55_9AGAR</name>
<sequence>MTPITCDIAEQHELSRKRQSSQLGRLFSRTASVHTWWEQACQAEDMIQPPAPLPTSASCLLPLTGPSSTFDFCPHFPSTTTTPMSEVKLEAESGTQGEAMSSNHRRATPMIQIVTNYNGPVNQNHVGHASNAIFGDNLGYISQHAPAGQNEGATDDIEGLRYLRRNIAPGAIHDSNERCDAPKCMKETRVAVQEDIMSWIDAEDRYAPSKRIMWVTGPAGTGKTAILGTIADACKEKGTLAASFFFSAFSGSESRRTKRYFVSTLAFQLMGHSGLTGTRGHILSSVAQDDGIVFTKNLKEQFNAMVMSPLLSMAQEHDSGAKATPRVIIIDGLDECDFEQAVTAGSPNGMGYISIRRKEDEQTEILFLLLLAVSNPSFPFRILIASRPDMHIRDFFTTEGKLCTRELFLDDKYHPSADIALFYDAKFSTICRRLNINPEEWPGKEVKRLLVRNASGQFIYAATVIRYVEGSPHPPQHQLQGGKPSTAHQRLQHILAQQQVRSSHNPLEALDELYRLVLETCPDPDFSMKWLRASQQTLPDADYFLPVKILRLILEVTPGEEQYALGPLSSLLPTQISEENLHKPYKFYHKSFLDFIADPARCGQRFLTKEEVLVWASQRLFQGLNRHIACVPVAYYSKAIAIFTNITRASFPVVEPEILASDLKEWTTVLLYARLTIWTDCSAIVQMLRALHRGCSPYCCRRSCRISSRKIVWLLRDLGWQIPYSLQIHRREWSQIKVASRLCFCLLSPRQMYLCFFF</sequence>
<dbReference type="Proteomes" id="UP000521943">
    <property type="component" value="Unassembled WGS sequence"/>
</dbReference>
<evidence type="ECO:0000313" key="3">
    <source>
        <dbReference type="EMBL" id="KAF6750611.1"/>
    </source>
</evidence>
<reference evidence="3 4" key="1">
    <citation type="submission" date="2020-07" db="EMBL/GenBank/DDBJ databases">
        <title>Comparative genomics of pyrophilous fungi reveals a link between fire events and developmental genes.</title>
        <authorList>
            <consortium name="DOE Joint Genome Institute"/>
            <person name="Steindorff A.S."/>
            <person name="Carver A."/>
            <person name="Calhoun S."/>
            <person name="Stillman K."/>
            <person name="Liu H."/>
            <person name="Lipzen A."/>
            <person name="Pangilinan J."/>
            <person name="Labutti K."/>
            <person name="Bruns T.D."/>
            <person name="Grigoriev I.V."/>
        </authorList>
    </citation>
    <scope>NUCLEOTIDE SEQUENCE [LARGE SCALE GENOMIC DNA]</scope>
    <source>
        <strain evidence="3 4">CBS 144469</strain>
    </source>
</reference>
<dbReference type="InterPro" id="IPR056884">
    <property type="entry name" value="NPHP3-like_N"/>
</dbReference>